<keyword evidence="6" id="KW-1185">Reference proteome</keyword>
<accession>A0A3N4D239</accession>
<dbReference type="GO" id="GO:0003700">
    <property type="term" value="F:DNA-binding transcription factor activity"/>
    <property type="evidence" value="ECO:0007669"/>
    <property type="project" value="TreeGrafter"/>
</dbReference>
<dbReference type="GeneID" id="64407836"/>
<gene>
    <name evidence="5" type="primary">kstR2_2</name>
    <name evidence="4" type="ORF">J5A53_03575</name>
    <name evidence="5" type="ORF">NCTC12967_02396</name>
</gene>
<dbReference type="GO" id="GO:0000976">
    <property type="term" value="F:transcription cis-regulatory region binding"/>
    <property type="evidence" value="ECO:0007669"/>
    <property type="project" value="TreeGrafter"/>
</dbReference>
<keyword evidence="1 2" id="KW-0238">DNA-binding</keyword>
<reference evidence="4" key="2">
    <citation type="submission" date="2021-03" db="EMBL/GenBank/DDBJ databases">
        <title>Human Oral Microbial Genomes.</title>
        <authorList>
            <person name="Johnston C.D."/>
            <person name="Chen T."/>
            <person name="Dewhirst F.E."/>
        </authorList>
    </citation>
    <scope>NUCLEOTIDE SEQUENCE</scope>
    <source>
        <strain evidence="4">F0714</strain>
    </source>
</reference>
<dbReference type="InterPro" id="IPR050109">
    <property type="entry name" value="HTH-type_TetR-like_transc_reg"/>
</dbReference>
<dbReference type="OrthoDB" id="7252896at2"/>
<dbReference type="EMBL" id="LR134406">
    <property type="protein sequence ID" value="VEH71086.1"/>
    <property type="molecule type" value="Genomic_DNA"/>
</dbReference>
<organism evidence="5 6">
    <name type="scientific">Arachnia propionica</name>
    <dbReference type="NCBI Taxonomy" id="1750"/>
    <lineage>
        <taxon>Bacteria</taxon>
        <taxon>Bacillati</taxon>
        <taxon>Actinomycetota</taxon>
        <taxon>Actinomycetes</taxon>
        <taxon>Propionibacteriales</taxon>
        <taxon>Propionibacteriaceae</taxon>
        <taxon>Arachnia</taxon>
    </lineage>
</organism>
<proteinExistence type="predicted"/>
<dbReference type="Pfam" id="PF00440">
    <property type="entry name" value="TetR_N"/>
    <property type="match status" value="1"/>
</dbReference>
<dbReference type="Proteomes" id="UP000273044">
    <property type="component" value="Chromosome"/>
</dbReference>
<dbReference type="Gene3D" id="1.10.357.10">
    <property type="entry name" value="Tetracycline Repressor, domain 2"/>
    <property type="match status" value="1"/>
</dbReference>
<evidence type="ECO:0000256" key="1">
    <source>
        <dbReference type="ARBA" id="ARBA00023125"/>
    </source>
</evidence>
<dbReference type="RefSeq" id="WP_014847437.1">
    <property type="nucleotide sequence ID" value="NZ_CAJZDL010000015.1"/>
</dbReference>
<dbReference type="InterPro" id="IPR009057">
    <property type="entry name" value="Homeodomain-like_sf"/>
</dbReference>
<dbReference type="Proteomes" id="UP000677180">
    <property type="component" value="Chromosome"/>
</dbReference>
<dbReference type="AlphaFoldDB" id="A0A3N4D239"/>
<dbReference type="EMBL" id="CP072385">
    <property type="protein sequence ID" value="QUC11787.1"/>
    <property type="molecule type" value="Genomic_DNA"/>
</dbReference>
<evidence type="ECO:0000313" key="6">
    <source>
        <dbReference type="Proteomes" id="UP000273044"/>
    </source>
</evidence>
<feature type="domain" description="HTH tetR-type" evidence="3">
    <location>
        <begin position="9"/>
        <end position="69"/>
    </location>
</feature>
<sequence>MTDLTPRREATVGRLVEAAITQFAARGIDATSVEQLCDAAGFTRGAFYSNFTSKDDLCTAVIERYRDNVLASLSETIAELPPEADVKTVASTTLEHFLKVLAPSREMKVTLTEIRLRALRSPGLAAQLEQLSEETRPALVGFIESLAARMDVKFVLPTEHILTVFDALYSYEIQGYNKDSVRQLLTPLAISLISASGKPQ</sequence>
<reference evidence="5 6" key="1">
    <citation type="submission" date="2018-12" db="EMBL/GenBank/DDBJ databases">
        <authorList>
            <consortium name="Pathogen Informatics"/>
        </authorList>
    </citation>
    <scope>NUCLEOTIDE SEQUENCE [LARGE SCALE GENOMIC DNA]</scope>
    <source>
        <strain evidence="5 6">NCTC12967</strain>
    </source>
</reference>
<evidence type="ECO:0000313" key="4">
    <source>
        <dbReference type="EMBL" id="QUC11787.1"/>
    </source>
</evidence>
<evidence type="ECO:0000256" key="2">
    <source>
        <dbReference type="PROSITE-ProRule" id="PRU00335"/>
    </source>
</evidence>
<evidence type="ECO:0000313" key="5">
    <source>
        <dbReference type="EMBL" id="VEH71086.1"/>
    </source>
</evidence>
<dbReference type="PRINTS" id="PR00455">
    <property type="entry name" value="HTHTETR"/>
</dbReference>
<evidence type="ECO:0000259" key="3">
    <source>
        <dbReference type="PROSITE" id="PS50977"/>
    </source>
</evidence>
<dbReference type="SUPFAM" id="SSF46689">
    <property type="entry name" value="Homeodomain-like"/>
    <property type="match status" value="1"/>
</dbReference>
<name>A0A3N4D239_9ACTN</name>
<dbReference type="OMA" id="ELAHRWE"/>
<dbReference type="PANTHER" id="PTHR30055:SF241">
    <property type="entry name" value="TRANSCRIPTIONAL REGULATORY PROTEIN"/>
    <property type="match status" value="1"/>
</dbReference>
<feature type="DNA-binding region" description="H-T-H motif" evidence="2">
    <location>
        <begin position="32"/>
        <end position="51"/>
    </location>
</feature>
<dbReference type="PANTHER" id="PTHR30055">
    <property type="entry name" value="HTH-TYPE TRANSCRIPTIONAL REGULATOR RUTR"/>
    <property type="match status" value="1"/>
</dbReference>
<dbReference type="InterPro" id="IPR001647">
    <property type="entry name" value="HTH_TetR"/>
</dbReference>
<protein>
    <submittedName>
        <fullName evidence="5">HTH-type transcriptional repressor KstR2</fullName>
    </submittedName>
    <submittedName>
        <fullName evidence="4">TetR/AcrR family transcriptional regulator</fullName>
    </submittedName>
</protein>
<dbReference type="PROSITE" id="PS50977">
    <property type="entry name" value="HTH_TETR_2"/>
    <property type="match status" value="1"/>
</dbReference>